<keyword evidence="5" id="KW-0489">Methyltransferase</keyword>
<evidence type="ECO:0000256" key="1">
    <source>
        <dbReference type="ARBA" id="ARBA00022737"/>
    </source>
</evidence>
<dbReference type="Pfam" id="PF07719">
    <property type="entry name" value="TPR_2"/>
    <property type="match status" value="1"/>
</dbReference>
<gene>
    <name evidence="5" type="ORF">ACFPPC_01385</name>
</gene>
<dbReference type="GO" id="GO:0008168">
    <property type="term" value="F:methyltransferase activity"/>
    <property type="evidence" value="ECO:0007669"/>
    <property type="project" value="UniProtKB-KW"/>
</dbReference>
<proteinExistence type="predicted"/>
<keyword evidence="2 3" id="KW-0802">TPR repeat</keyword>
<dbReference type="InterPro" id="IPR013105">
    <property type="entry name" value="TPR_2"/>
</dbReference>
<reference evidence="6" key="1">
    <citation type="journal article" date="2019" name="Int. J. Syst. Evol. Microbiol.">
        <title>The Global Catalogue of Microorganisms (GCM) 10K type strain sequencing project: providing services to taxonomists for standard genome sequencing and annotation.</title>
        <authorList>
            <consortium name="The Broad Institute Genomics Platform"/>
            <consortium name="The Broad Institute Genome Sequencing Center for Infectious Disease"/>
            <person name="Wu L."/>
            <person name="Ma J."/>
        </authorList>
    </citation>
    <scope>NUCLEOTIDE SEQUENCE [LARGE SCALE GENOMIC DNA]</scope>
    <source>
        <strain evidence="6">CGMCC 1.16326</strain>
    </source>
</reference>
<dbReference type="InterPro" id="IPR019734">
    <property type="entry name" value="TPR_rpt"/>
</dbReference>
<keyword evidence="1" id="KW-0677">Repeat</keyword>
<dbReference type="InterPro" id="IPR050508">
    <property type="entry name" value="Methyltransf_Superfamily"/>
</dbReference>
<evidence type="ECO:0000313" key="5">
    <source>
        <dbReference type="EMBL" id="MFC5391291.1"/>
    </source>
</evidence>
<protein>
    <submittedName>
        <fullName evidence="5">Methyltransferase</fullName>
    </submittedName>
</protein>
<evidence type="ECO:0000259" key="4">
    <source>
        <dbReference type="Pfam" id="PF08242"/>
    </source>
</evidence>
<dbReference type="InterPro" id="IPR029063">
    <property type="entry name" value="SAM-dependent_MTases_sf"/>
</dbReference>
<dbReference type="PANTHER" id="PTHR42912:SF93">
    <property type="entry name" value="N6-ADENOSINE-METHYLTRANSFERASE TMT1A"/>
    <property type="match status" value="1"/>
</dbReference>
<keyword evidence="5" id="KW-0808">Transferase</keyword>
<feature type="domain" description="Methyltransferase type 12" evidence="4">
    <location>
        <begin position="151"/>
        <end position="248"/>
    </location>
</feature>
<evidence type="ECO:0000313" key="6">
    <source>
        <dbReference type="Proteomes" id="UP001596104"/>
    </source>
</evidence>
<evidence type="ECO:0000256" key="3">
    <source>
        <dbReference type="PROSITE-ProRule" id="PRU00339"/>
    </source>
</evidence>
<dbReference type="CDD" id="cd02440">
    <property type="entry name" value="AdoMet_MTases"/>
    <property type="match status" value="1"/>
</dbReference>
<dbReference type="PROSITE" id="PS50005">
    <property type="entry name" value="TPR"/>
    <property type="match status" value="1"/>
</dbReference>
<comment type="caution">
    <text evidence="5">The sequence shown here is derived from an EMBL/GenBank/DDBJ whole genome shotgun (WGS) entry which is preliminary data.</text>
</comment>
<keyword evidence="6" id="KW-1185">Reference proteome</keyword>
<dbReference type="InterPro" id="IPR013217">
    <property type="entry name" value="Methyltransf_12"/>
</dbReference>
<dbReference type="Gene3D" id="1.25.40.10">
    <property type="entry name" value="Tetratricopeptide repeat domain"/>
    <property type="match status" value="1"/>
</dbReference>
<feature type="repeat" description="TPR" evidence="3">
    <location>
        <begin position="45"/>
        <end position="78"/>
    </location>
</feature>
<dbReference type="Pfam" id="PF08242">
    <property type="entry name" value="Methyltransf_12"/>
    <property type="match status" value="1"/>
</dbReference>
<dbReference type="RefSeq" id="WP_291673354.1">
    <property type="nucleotide sequence ID" value="NZ_JBHSLV010000002.1"/>
</dbReference>
<dbReference type="Proteomes" id="UP001596104">
    <property type="component" value="Unassembled WGS sequence"/>
</dbReference>
<organism evidence="5 6">
    <name type="scientific">Bosea vestrisii</name>
    <dbReference type="NCBI Taxonomy" id="151416"/>
    <lineage>
        <taxon>Bacteria</taxon>
        <taxon>Pseudomonadati</taxon>
        <taxon>Pseudomonadota</taxon>
        <taxon>Alphaproteobacteria</taxon>
        <taxon>Hyphomicrobiales</taxon>
        <taxon>Boseaceae</taxon>
        <taxon>Bosea</taxon>
    </lineage>
</organism>
<dbReference type="SUPFAM" id="SSF48452">
    <property type="entry name" value="TPR-like"/>
    <property type="match status" value="1"/>
</dbReference>
<accession>A0ABW0H4B6</accession>
<dbReference type="InterPro" id="IPR011990">
    <property type="entry name" value="TPR-like_helical_dom_sf"/>
</dbReference>
<evidence type="ECO:0000256" key="2">
    <source>
        <dbReference type="ARBA" id="ARBA00022803"/>
    </source>
</evidence>
<sequence length="312" mass="33453">MYSASSGDERLDRRYAWAEAALKDGDPQAAIDILDQTLAENYGFTAAWHLYGLAQETLGHNEEAATAWRQCLDLDPNDHVGAKLDLARIGALPAEQATSENFSGALFDGYAERFDSHLVGTLQYQAPALLKEALARHCEQADHPLHFGTVLDLGCGTGLMGEAIREETDFLAGCDLSPRMIAKAQAKTREGGGPLYDKLATAGLTAFLASRPDASADLIIAADVFVYLGDLAPCFHQSARVLKAGGLLAFTVQSHGGEGITVGQDRRFAHAEAWVREALVDAGLKPASVEPQSTRVDRGQPVPGLLIIAERR</sequence>
<dbReference type="SUPFAM" id="SSF53335">
    <property type="entry name" value="S-adenosyl-L-methionine-dependent methyltransferases"/>
    <property type="match status" value="1"/>
</dbReference>
<dbReference type="GO" id="GO:0032259">
    <property type="term" value="P:methylation"/>
    <property type="evidence" value="ECO:0007669"/>
    <property type="project" value="UniProtKB-KW"/>
</dbReference>
<dbReference type="PANTHER" id="PTHR42912">
    <property type="entry name" value="METHYLTRANSFERASE"/>
    <property type="match status" value="1"/>
</dbReference>
<dbReference type="EMBL" id="JBHSLV010000002">
    <property type="protein sequence ID" value="MFC5391291.1"/>
    <property type="molecule type" value="Genomic_DNA"/>
</dbReference>
<dbReference type="Gene3D" id="3.40.50.150">
    <property type="entry name" value="Vaccinia Virus protein VP39"/>
    <property type="match status" value="1"/>
</dbReference>
<name>A0ABW0H4B6_9HYPH</name>